<protein>
    <submittedName>
        <fullName evidence="3">Uncharacterized protein</fullName>
    </submittedName>
</protein>
<accession>N1LZW6</accession>
<accession>A0A0F6VKD4</accession>
<accession>A0A059MPB8</accession>
<evidence type="ECO:0000313" key="4">
    <source>
        <dbReference type="Proteomes" id="UP000325466"/>
    </source>
</evidence>
<evidence type="ECO:0000313" key="2">
    <source>
        <dbReference type="EMBL" id="GES40603.1"/>
    </source>
</evidence>
<dbReference type="Proteomes" id="UP000325466">
    <property type="component" value="Unassembled WGS sequence"/>
</dbReference>
<dbReference type="Proteomes" id="UP001163947">
    <property type="component" value="Chromosome"/>
</dbReference>
<sequence length="68" mass="7447">MDRVASWWDGFELWLAGLPFVPQVALVLVVMVPLCAGVAWLLDRALAGVLAAVGRREPAASERKTEDR</sequence>
<name>A0A059MPB8_9NOCA</name>
<dbReference type="GeneID" id="83621273"/>
<keyword evidence="1" id="KW-1133">Transmembrane helix</keyword>
<dbReference type="KEGG" id="rav:AAT18_16150"/>
<gene>
    <name evidence="3" type="ORF">OCS65_12610</name>
    <name evidence="2" type="ORF">RAJCM14343_5894</name>
</gene>
<proteinExistence type="predicted"/>
<reference evidence="2" key="2">
    <citation type="submission" date="2019-10" db="EMBL/GenBank/DDBJ databases">
        <title>Draft genome sequence of Rhodococcus aetherivorans JCM 14343.</title>
        <authorList>
            <person name="Inoue D."/>
            <person name="Nakazawa M."/>
            <person name="Yamamoto N."/>
            <person name="Sei K."/>
            <person name="Ike M."/>
        </authorList>
    </citation>
    <scope>NUCLEOTIDE SEQUENCE</scope>
    <source>
        <strain evidence="2">JCM 14343</strain>
    </source>
</reference>
<feature type="transmembrane region" description="Helical" evidence="1">
    <location>
        <begin position="20"/>
        <end position="42"/>
    </location>
</feature>
<keyword evidence="1" id="KW-0472">Membrane</keyword>
<dbReference type="EMBL" id="CP106982">
    <property type="protein sequence ID" value="UYF96530.1"/>
    <property type="molecule type" value="Genomic_DNA"/>
</dbReference>
<dbReference type="RefSeq" id="WP_006933801.1">
    <property type="nucleotide sequence ID" value="NZ_BAAAYP010000018.1"/>
</dbReference>
<keyword evidence="4" id="KW-1185">Reference proteome</keyword>
<organism evidence="3 5">
    <name type="scientific">Rhodococcus aetherivorans</name>
    <dbReference type="NCBI Taxonomy" id="191292"/>
    <lineage>
        <taxon>Bacteria</taxon>
        <taxon>Bacillati</taxon>
        <taxon>Actinomycetota</taxon>
        <taxon>Actinomycetes</taxon>
        <taxon>Mycobacteriales</taxon>
        <taxon>Nocardiaceae</taxon>
        <taxon>Rhodococcus</taxon>
    </lineage>
</organism>
<keyword evidence="1" id="KW-0812">Transmembrane</keyword>
<evidence type="ECO:0000256" key="1">
    <source>
        <dbReference type="SAM" id="Phobius"/>
    </source>
</evidence>
<dbReference type="AlphaFoldDB" id="A0A059MPB8"/>
<evidence type="ECO:0000313" key="5">
    <source>
        <dbReference type="Proteomes" id="UP001163947"/>
    </source>
</evidence>
<evidence type="ECO:0000313" key="3">
    <source>
        <dbReference type="EMBL" id="UYF96530.1"/>
    </source>
</evidence>
<reference evidence="3" key="3">
    <citation type="submission" date="2022-09" db="EMBL/GenBank/DDBJ databases">
        <title>The genome sequence of Rhodococcus aetherivorans N1.</title>
        <authorList>
            <person name="Jiang W."/>
        </authorList>
    </citation>
    <scope>NUCLEOTIDE SEQUENCE</scope>
    <source>
        <strain evidence="3">N1</strain>
    </source>
</reference>
<reference evidence="2 4" key="1">
    <citation type="journal article" date="2018" name="Biodegradation">
        <title>1,4-Dioxane degradation characteristics of Rhodococcus aetherivorans JCM 14343.</title>
        <authorList>
            <person name="Inoue D."/>
            <person name="Tsunoda T."/>
            <person name="Yamamoto N."/>
            <person name="Ike M."/>
            <person name="Sei K."/>
        </authorList>
    </citation>
    <scope>NUCLEOTIDE SEQUENCE [LARGE SCALE GENOMIC DNA]</scope>
    <source>
        <strain evidence="2 4">JCM 14343</strain>
    </source>
</reference>
<dbReference type="EMBL" id="BLAH01000202">
    <property type="protein sequence ID" value="GES40603.1"/>
    <property type="molecule type" value="Genomic_DNA"/>
</dbReference>